<organism evidence="11 12">
    <name type="scientific">Marinobacter psychrophilus</name>
    <dbReference type="NCBI Taxonomy" id="330734"/>
    <lineage>
        <taxon>Bacteria</taxon>
        <taxon>Pseudomonadati</taxon>
        <taxon>Pseudomonadota</taxon>
        <taxon>Gammaproteobacteria</taxon>
        <taxon>Pseudomonadales</taxon>
        <taxon>Marinobacteraceae</taxon>
        <taxon>Marinobacter</taxon>
    </lineage>
</organism>
<comment type="function">
    <text evidence="7">Part of an energy-coupled inorganic carbon pump.</text>
</comment>
<dbReference type="PRINTS" id="PR01434">
    <property type="entry name" value="NADHDHGNASE5"/>
</dbReference>
<feature type="transmembrane region" description="Helical" evidence="7">
    <location>
        <begin position="450"/>
        <end position="468"/>
    </location>
</feature>
<feature type="transmembrane region" description="Helical" evidence="7">
    <location>
        <begin position="12"/>
        <end position="32"/>
    </location>
</feature>
<sequence length="525" mass="57075">MVDVKLIEPLFLILVPLLYFIGAITSSLKIPLNSSPGSPLKSPLICNLAFVAALAGAMSGWLLPGSASWLNLAPLAYIMLLLITLLGAVLARFSMRYLAGDPGQRRFMVWLQIILGAVSLIVTTNHLLVFLASWIVISISLHQLLMFFPDRPRAALAAHKKFIFARLAELCLGLGFALLYFQYNTLFIDQILAASAETDAIPVVAQFAAVLMAVAALLKCAQLPFHGWLMQVVESPTPVSALLHAGVVNLGGFLMILMAPLISQVSAAQWLLLLVAGPTAVFASLVMMTRISVKVRLAWSTCAQMGWMLVECALGLYELALLHLVAHSAYKAHSFLNAGNAVELSLRKRLVVIKTPSAIQWLIAAFLAFGLAVTSVVVSAGSTPAQMFSWVVPGIALTILLSEVLAAGGGKQSIVRGLLIGAAFWGIYWAQKSVFHVLLAPPESQADAVAVSFVALLLILLMTGYYRVRYQRYSPSGARFYRFLFAAAYLDEWATRFTLKVWPAKLPDVVKPHFVSNHFEIKESV</sequence>
<dbReference type="Pfam" id="PF00361">
    <property type="entry name" value="Proton_antipo_M"/>
    <property type="match status" value="1"/>
</dbReference>
<dbReference type="GO" id="GO:0008137">
    <property type="term" value="F:NADH dehydrogenase (ubiquinone) activity"/>
    <property type="evidence" value="ECO:0007669"/>
    <property type="project" value="InterPro"/>
</dbReference>
<evidence type="ECO:0000313" key="12">
    <source>
        <dbReference type="Proteomes" id="UP000036406"/>
    </source>
</evidence>
<dbReference type="GO" id="GO:0005886">
    <property type="term" value="C:plasma membrane"/>
    <property type="evidence" value="ECO:0007669"/>
    <property type="project" value="UniProtKB-SubCell"/>
</dbReference>
<feature type="transmembrane region" description="Helical" evidence="7">
    <location>
        <begin position="203"/>
        <end position="221"/>
    </location>
</feature>
<dbReference type="PATRIC" id="fig|330734.3.peg.196"/>
<evidence type="ECO:0000256" key="3">
    <source>
        <dbReference type="ARBA" id="ARBA00022475"/>
    </source>
</evidence>
<dbReference type="EMBL" id="CP011494">
    <property type="protein sequence ID" value="AKO51158.1"/>
    <property type="molecule type" value="Genomic_DNA"/>
</dbReference>
<dbReference type="STRING" id="330734.ABA45_00905"/>
<feature type="transmembrane region" description="Helical" evidence="7">
    <location>
        <begin position="162"/>
        <end position="183"/>
    </location>
</feature>
<keyword evidence="3 7" id="KW-1003">Cell membrane</keyword>
<dbReference type="KEGG" id="mpq:ABA45_00905"/>
<dbReference type="AlphaFoldDB" id="A0A0H4HZZ5"/>
<accession>A0A0H4HZZ5</accession>
<dbReference type="Pfam" id="PF00662">
    <property type="entry name" value="Proton_antipo_N"/>
    <property type="match status" value="1"/>
</dbReference>
<dbReference type="GO" id="GO:0015990">
    <property type="term" value="P:electron transport coupled proton transport"/>
    <property type="evidence" value="ECO:0007669"/>
    <property type="project" value="TreeGrafter"/>
</dbReference>
<dbReference type="InterPro" id="IPR046396">
    <property type="entry name" value="Transporter_DabB"/>
</dbReference>
<dbReference type="NCBIfam" id="NF006029">
    <property type="entry name" value="PRK08168.1"/>
    <property type="match status" value="1"/>
</dbReference>
<feature type="transmembrane region" description="Helical" evidence="7">
    <location>
        <begin position="358"/>
        <end position="381"/>
    </location>
</feature>
<keyword evidence="4 7" id="KW-0812">Transmembrane</keyword>
<name>A0A0H4HZZ5_9GAMM</name>
<evidence type="ECO:0000259" key="10">
    <source>
        <dbReference type="Pfam" id="PF00662"/>
    </source>
</evidence>
<dbReference type="GO" id="GO:0012505">
    <property type="term" value="C:endomembrane system"/>
    <property type="evidence" value="ECO:0007669"/>
    <property type="project" value="UniProtKB-SubCell"/>
</dbReference>
<dbReference type="Proteomes" id="UP000036406">
    <property type="component" value="Chromosome"/>
</dbReference>
<comment type="subcellular location">
    <subcellularLocation>
        <location evidence="7">Cell membrane</location>
        <topology evidence="7">Multi-pass membrane protein</topology>
    </subcellularLocation>
    <subcellularLocation>
        <location evidence="1">Endomembrane system</location>
        <topology evidence="1">Multi-pass membrane protein</topology>
    </subcellularLocation>
    <subcellularLocation>
        <location evidence="8">Membrane</location>
        <topology evidence="8">Multi-pass membrane protein</topology>
    </subcellularLocation>
</comment>
<gene>
    <name evidence="7" type="primary">dabB</name>
    <name evidence="11" type="ORF">ABA45_00905</name>
</gene>
<feature type="transmembrane region" description="Helical" evidence="7">
    <location>
        <begin position="241"/>
        <end position="262"/>
    </location>
</feature>
<proteinExistence type="inferred from homology"/>
<keyword evidence="5 7" id="KW-1133">Transmembrane helix</keyword>
<evidence type="ECO:0000256" key="2">
    <source>
        <dbReference type="ARBA" id="ARBA00022448"/>
    </source>
</evidence>
<evidence type="ECO:0000256" key="6">
    <source>
        <dbReference type="ARBA" id="ARBA00023136"/>
    </source>
</evidence>
<dbReference type="InterPro" id="IPR001750">
    <property type="entry name" value="ND/Mrp_TM"/>
</dbReference>
<dbReference type="GO" id="GO:0003954">
    <property type="term" value="F:NADH dehydrogenase activity"/>
    <property type="evidence" value="ECO:0007669"/>
    <property type="project" value="TreeGrafter"/>
</dbReference>
<dbReference type="PANTHER" id="PTHR42829:SF1">
    <property type="entry name" value="INORGANIC CARBON TRANSPORTER SUBUNIT DABB-RELATED"/>
    <property type="match status" value="1"/>
</dbReference>
<dbReference type="GO" id="GO:0042773">
    <property type="term" value="P:ATP synthesis coupled electron transport"/>
    <property type="evidence" value="ECO:0007669"/>
    <property type="project" value="InterPro"/>
</dbReference>
<dbReference type="RefSeq" id="WP_048383675.1">
    <property type="nucleotide sequence ID" value="NZ_CP011494.1"/>
</dbReference>
<feature type="transmembrane region" description="Helical" evidence="7">
    <location>
        <begin position="44"/>
        <end position="63"/>
    </location>
</feature>
<evidence type="ECO:0000313" key="11">
    <source>
        <dbReference type="EMBL" id="AKO51158.1"/>
    </source>
</evidence>
<dbReference type="InterPro" id="IPR001516">
    <property type="entry name" value="Proton_antipo_N"/>
</dbReference>
<protein>
    <recommendedName>
        <fullName evidence="7">Probable inorganic carbon transporter subunit DabB</fullName>
    </recommendedName>
</protein>
<feature type="transmembrane region" description="Helical" evidence="7">
    <location>
        <begin position="387"/>
        <end position="406"/>
    </location>
</feature>
<feature type="transmembrane region" description="Helical" evidence="7">
    <location>
        <begin position="268"/>
        <end position="288"/>
    </location>
</feature>
<keyword evidence="6 7" id="KW-0472">Membrane</keyword>
<evidence type="ECO:0000256" key="8">
    <source>
        <dbReference type="RuleBase" id="RU000320"/>
    </source>
</evidence>
<keyword evidence="12" id="KW-1185">Reference proteome</keyword>
<keyword evidence="2 7" id="KW-0813">Transport</keyword>
<dbReference type="HAMAP" id="MF_00862">
    <property type="entry name" value="DabB"/>
    <property type="match status" value="1"/>
</dbReference>
<evidence type="ECO:0000256" key="5">
    <source>
        <dbReference type="ARBA" id="ARBA00022989"/>
    </source>
</evidence>
<dbReference type="PANTHER" id="PTHR42829">
    <property type="entry name" value="NADH-UBIQUINONE OXIDOREDUCTASE CHAIN 5"/>
    <property type="match status" value="1"/>
</dbReference>
<evidence type="ECO:0000256" key="7">
    <source>
        <dbReference type="HAMAP-Rule" id="MF_00862"/>
    </source>
</evidence>
<feature type="domain" description="NADH-Ubiquinone oxidoreductase (complex I) chain 5 N-terminal" evidence="10">
    <location>
        <begin position="73"/>
        <end position="108"/>
    </location>
</feature>
<dbReference type="InterPro" id="IPR003945">
    <property type="entry name" value="NU5C-like"/>
</dbReference>
<comment type="subunit">
    <text evidence="7">Forms a complex with DabA.</text>
</comment>
<evidence type="ECO:0000256" key="1">
    <source>
        <dbReference type="ARBA" id="ARBA00004127"/>
    </source>
</evidence>
<reference evidence="11 12" key="1">
    <citation type="submission" date="2015-05" db="EMBL/GenBank/DDBJ databases">
        <title>Complete genome of Marinobacter psychrophilus strain 20041T isolated from sea-ice of the Canadian Basin.</title>
        <authorList>
            <person name="Song L."/>
            <person name="Ren L."/>
            <person name="Yu Y."/>
            <person name="Wang X."/>
        </authorList>
    </citation>
    <scope>NUCLEOTIDE SEQUENCE [LARGE SCALE GENOMIC DNA]</scope>
    <source>
        <strain evidence="11 12">20041</strain>
    </source>
</reference>
<comment type="similarity">
    <text evidence="7">Belongs to the inorganic carbon transporter (TC 9.A.2) DabB family.</text>
</comment>
<evidence type="ECO:0000256" key="4">
    <source>
        <dbReference type="ARBA" id="ARBA00022692"/>
    </source>
</evidence>
<feature type="domain" description="NADH:quinone oxidoreductase/Mrp antiporter transmembrane" evidence="9">
    <location>
        <begin position="125"/>
        <end position="343"/>
    </location>
</feature>
<feature type="transmembrane region" description="Helical" evidence="7">
    <location>
        <begin position="413"/>
        <end position="430"/>
    </location>
</feature>
<feature type="transmembrane region" description="Helical" evidence="7">
    <location>
        <begin position="75"/>
        <end position="95"/>
    </location>
</feature>
<evidence type="ECO:0000259" key="9">
    <source>
        <dbReference type="Pfam" id="PF00361"/>
    </source>
</evidence>